<dbReference type="SUPFAM" id="SSF54373">
    <property type="entry name" value="FAD-linked reductases, C-terminal domain"/>
    <property type="match status" value="1"/>
</dbReference>
<dbReference type="InterPro" id="IPR036188">
    <property type="entry name" value="FAD/NAD-bd_sf"/>
</dbReference>
<organism evidence="8 9">
    <name type="scientific">Aspergillus pseudonomiae</name>
    <dbReference type="NCBI Taxonomy" id="1506151"/>
    <lineage>
        <taxon>Eukaryota</taxon>
        <taxon>Fungi</taxon>
        <taxon>Dikarya</taxon>
        <taxon>Ascomycota</taxon>
        <taxon>Pezizomycotina</taxon>
        <taxon>Eurotiomycetes</taxon>
        <taxon>Eurotiomycetidae</taxon>
        <taxon>Eurotiales</taxon>
        <taxon>Aspergillaceae</taxon>
        <taxon>Aspergillus</taxon>
        <taxon>Aspergillus subgen. Circumdati</taxon>
    </lineage>
</organism>
<dbReference type="Gene3D" id="3.50.50.60">
    <property type="entry name" value="FAD/NAD(P)-binding domain"/>
    <property type="match status" value="1"/>
</dbReference>
<evidence type="ECO:0000256" key="4">
    <source>
        <dbReference type="ARBA" id="ARBA00048448"/>
    </source>
</evidence>
<proteinExistence type="inferred from homology"/>
<comment type="catalytic activity">
    <reaction evidence="4">
        <text>a secondary aliphatic amine + O2 + H2O = a primary amine + an aldehyde + H2O2</text>
        <dbReference type="Rhea" id="RHEA:26414"/>
        <dbReference type="ChEBI" id="CHEBI:15377"/>
        <dbReference type="ChEBI" id="CHEBI:15379"/>
        <dbReference type="ChEBI" id="CHEBI:16240"/>
        <dbReference type="ChEBI" id="CHEBI:17478"/>
        <dbReference type="ChEBI" id="CHEBI:58855"/>
        <dbReference type="ChEBI" id="CHEBI:65296"/>
        <dbReference type="EC" id="1.4.3.4"/>
    </reaction>
</comment>
<dbReference type="GO" id="GO:0097621">
    <property type="term" value="F:monoamine oxidase activity"/>
    <property type="evidence" value="ECO:0007669"/>
    <property type="project" value="UniProtKB-EC"/>
</dbReference>
<feature type="binding site" evidence="5">
    <location>
        <position position="242"/>
    </location>
    <ligand>
        <name>FAD</name>
        <dbReference type="ChEBI" id="CHEBI:57692"/>
    </ligand>
</feature>
<keyword evidence="6" id="KW-0285">Flavoprotein</keyword>
<dbReference type="PRINTS" id="PR00757">
    <property type="entry name" value="AMINEOXDASEF"/>
</dbReference>
<dbReference type="InterPro" id="IPR001613">
    <property type="entry name" value="Flavin_amine_oxidase"/>
</dbReference>
<dbReference type="GeneID" id="43671901"/>
<dbReference type="InterPro" id="IPR002937">
    <property type="entry name" value="Amino_oxidase"/>
</dbReference>
<feature type="domain" description="Amine oxidase" evidence="7">
    <location>
        <begin position="241"/>
        <end position="684"/>
    </location>
</feature>
<sequence>MNEVQERFFTDFVFLWRFYVDDPLTWRYDSPVFNVLCIAFLRLAACDFEVSFDSNVEVPISFASIPAWNYPKADIYWFHGYLIVLQEDVDSGAMIDRAVLKAKSYINDSQFVHQDTRLILIPPHHVTFVELSNNTALSSGSLVLLANSSATQCSPGFRALARILTSDCWKKPPILGERWQFTVPPEVFRMILCELDPRDAVAFAQASFAAEQYYYSLVPQLKDVKVQNFKSSISCCVGAGLSGLSTAKDLSKAGKSFVIFEARDRVGGRVLNTQLPDKGIVEVGAQFLGPTQDRVLDLAQSLGLSTFKTFDSGNTTLFRNGTRSVFNGTFTTGDVPISPDGLAQAGRALLLLDTMATELDVNFPWNHSQSIEWDSETVQSWLNREAPHPDAQFLLTQGLQSVFSTEPREQSLLYTLAYIAAAGNATTRGTFERLVDVAGGAQEQRIVGGTQLLAIRLAERIGLSNIIFNAPVQNIELKGENYLVSSNNRSVIAKHVVIAMSPPLASRITYQPLLPAARDHLTQRMPMGSIGKAFATYATPFWRDAGLNGQVVSDTGAVRISFDSSPEDGSSGIMMGFIEADEMRRLDRLPENEITKEITEDLVRYFGPKAANVQNWVIQRWDLEQFSRGGPVAYAPPGVLTAYGTSLKSPHGKLHFAGTEASSFWVGFMDGAIRSGERVATEILMDL</sequence>
<dbReference type="EC" id="1.4.3.-" evidence="6"/>
<keyword evidence="3 6" id="KW-0560">Oxidoreductase</keyword>
<dbReference type="SUPFAM" id="SSF51905">
    <property type="entry name" value="FAD/NAD(P)-binding domain"/>
    <property type="match status" value="1"/>
</dbReference>
<keyword evidence="6" id="KW-0274">FAD</keyword>
<evidence type="ECO:0000259" key="7">
    <source>
        <dbReference type="Pfam" id="PF01593"/>
    </source>
</evidence>
<feature type="binding site" evidence="5">
    <location>
        <position position="577"/>
    </location>
    <ligand>
        <name>substrate</name>
    </ligand>
</feature>
<dbReference type="PANTHER" id="PTHR43563">
    <property type="entry name" value="AMINE OXIDASE"/>
    <property type="match status" value="1"/>
</dbReference>
<evidence type="ECO:0000256" key="5">
    <source>
        <dbReference type="PIRSR" id="PIRSR601613-1"/>
    </source>
</evidence>
<feature type="binding site" evidence="5">
    <location>
        <position position="660"/>
    </location>
    <ligand>
        <name>FAD</name>
        <dbReference type="ChEBI" id="CHEBI:57692"/>
    </ligand>
</feature>
<dbReference type="Gene3D" id="1.10.405.10">
    <property type="entry name" value="Guanine Nucleotide Dissociation Inhibitor, domain 1"/>
    <property type="match status" value="1"/>
</dbReference>
<dbReference type="OrthoDB" id="5046242at2759"/>
<feature type="binding site" evidence="5">
    <location>
        <begin position="261"/>
        <end position="262"/>
    </location>
    <ligand>
        <name>FAD</name>
        <dbReference type="ChEBI" id="CHEBI:57692"/>
    </ligand>
</feature>
<dbReference type="InterPro" id="IPR050703">
    <property type="entry name" value="Flavin_MAO"/>
</dbReference>
<reference evidence="8 9" key="1">
    <citation type="submission" date="2019-04" db="EMBL/GenBank/DDBJ databases">
        <authorList>
            <consortium name="DOE Joint Genome Institute"/>
            <person name="Mondo S."/>
            <person name="Kjaerbolling I."/>
            <person name="Vesth T."/>
            <person name="Frisvad J.C."/>
            <person name="Nybo J.L."/>
            <person name="Theobald S."/>
            <person name="Kildgaard S."/>
            <person name="Isbrandt T."/>
            <person name="Kuo A."/>
            <person name="Sato A."/>
            <person name="Lyhne E.K."/>
            <person name="Kogle M.E."/>
            <person name="Wiebenga A."/>
            <person name="Kun R.S."/>
            <person name="Lubbers R.J."/>
            <person name="Makela M.R."/>
            <person name="Barry K."/>
            <person name="Chovatia M."/>
            <person name="Clum A."/>
            <person name="Daum C."/>
            <person name="Haridas S."/>
            <person name="He G."/>
            <person name="LaButti K."/>
            <person name="Lipzen A."/>
            <person name="Riley R."/>
            <person name="Salamov A."/>
            <person name="Simmons B.A."/>
            <person name="Magnuson J.K."/>
            <person name="Henrissat B."/>
            <person name="Mortensen U.H."/>
            <person name="Larsen T.O."/>
            <person name="Devries R.P."/>
            <person name="Grigoriev I.V."/>
            <person name="Machida M."/>
            <person name="Baker S.E."/>
            <person name="Andersen M.R."/>
            <person name="Cantor M.N."/>
            <person name="Hua S.X."/>
        </authorList>
    </citation>
    <scope>NUCLEOTIDE SEQUENCE [LARGE SCALE GENOMIC DNA]</scope>
    <source>
        <strain evidence="8 9">CBS 119388</strain>
    </source>
</reference>
<dbReference type="EMBL" id="ML736769">
    <property type="protein sequence ID" value="KAE8404265.1"/>
    <property type="molecule type" value="Genomic_DNA"/>
</dbReference>
<dbReference type="Proteomes" id="UP000325579">
    <property type="component" value="Unassembled WGS sequence"/>
</dbReference>
<gene>
    <name evidence="8" type="ORF">BDV37DRAFT_283068</name>
</gene>
<evidence type="ECO:0000256" key="3">
    <source>
        <dbReference type="ARBA" id="ARBA00023002"/>
    </source>
</evidence>
<keyword evidence="9" id="KW-1185">Reference proteome</keyword>
<dbReference type="PANTHER" id="PTHR43563:SF14">
    <property type="entry name" value="AMINE OXIDASE"/>
    <property type="match status" value="1"/>
</dbReference>
<evidence type="ECO:0000256" key="1">
    <source>
        <dbReference type="ARBA" id="ARBA00001974"/>
    </source>
</evidence>
<dbReference type="Pfam" id="PF01593">
    <property type="entry name" value="Amino_oxidase"/>
    <property type="match status" value="1"/>
</dbReference>
<dbReference type="AlphaFoldDB" id="A0A5N7DDL2"/>
<comment type="similarity">
    <text evidence="2 6">Belongs to the flavin monoamine oxidase family.</text>
</comment>
<protein>
    <recommendedName>
        <fullName evidence="6">Amine oxidase</fullName>
        <ecNumber evidence="6">1.4.3.-</ecNumber>
    </recommendedName>
</protein>
<feature type="binding site" evidence="5">
    <location>
        <position position="472"/>
    </location>
    <ligand>
        <name>FAD</name>
        <dbReference type="ChEBI" id="CHEBI:57692"/>
    </ligand>
</feature>
<name>A0A5N7DDL2_9EURO</name>
<comment type="cofactor">
    <cofactor evidence="1 6">
        <name>FAD</name>
        <dbReference type="ChEBI" id="CHEBI:57692"/>
    </cofactor>
</comment>
<evidence type="ECO:0000256" key="2">
    <source>
        <dbReference type="ARBA" id="ARBA00005995"/>
    </source>
</evidence>
<accession>A0A5N7DDL2</accession>
<dbReference type="RefSeq" id="XP_031941584.1">
    <property type="nucleotide sequence ID" value="XM_032087210.1"/>
</dbReference>
<evidence type="ECO:0000313" key="8">
    <source>
        <dbReference type="EMBL" id="KAE8404265.1"/>
    </source>
</evidence>
<evidence type="ECO:0000313" key="9">
    <source>
        <dbReference type="Proteomes" id="UP000325579"/>
    </source>
</evidence>
<evidence type="ECO:0000256" key="6">
    <source>
        <dbReference type="RuleBase" id="RU362067"/>
    </source>
</evidence>
<dbReference type="Gene3D" id="3.90.660.10">
    <property type="match status" value="1"/>
</dbReference>